<dbReference type="AlphaFoldDB" id="A0A9E9M0A8"/>
<dbReference type="RefSeq" id="WP_269309519.1">
    <property type="nucleotide sequence ID" value="NZ_CP098242.1"/>
</dbReference>
<feature type="domain" description="DUF306" evidence="1">
    <location>
        <begin position="9"/>
        <end position="122"/>
    </location>
</feature>
<dbReference type="InterPro" id="IPR005184">
    <property type="entry name" value="DUF306_Meta_HslJ"/>
</dbReference>
<dbReference type="Gene3D" id="2.40.128.270">
    <property type="match status" value="1"/>
</dbReference>
<feature type="domain" description="DUF4377" evidence="2">
    <location>
        <begin position="144"/>
        <end position="229"/>
    </location>
</feature>
<protein>
    <submittedName>
        <fullName evidence="3">META and DUF4377 domain-containing protein</fullName>
    </submittedName>
</protein>
<evidence type="ECO:0000313" key="4">
    <source>
        <dbReference type="Proteomes" id="UP001156215"/>
    </source>
</evidence>
<dbReference type="Pfam" id="PF03724">
    <property type="entry name" value="META"/>
    <property type="match status" value="1"/>
</dbReference>
<dbReference type="PANTHER" id="PTHR35535">
    <property type="entry name" value="HEAT SHOCK PROTEIN HSLJ"/>
    <property type="match status" value="1"/>
</dbReference>
<dbReference type="PANTHER" id="PTHR35535:SF1">
    <property type="entry name" value="HEAT SHOCK PROTEIN HSLJ"/>
    <property type="match status" value="1"/>
</dbReference>
<dbReference type="InterPro" id="IPR038670">
    <property type="entry name" value="HslJ-like_sf"/>
</dbReference>
<evidence type="ECO:0000259" key="2">
    <source>
        <dbReference type="Pfam" id="PF14302"/>
    </source>
</evidence>
<dbReference type="InterPro" id="IPR025485">
    <property type="entry name" value="DUF4377"/>
</dbReference>
<organism evidence="3 4">
    <name type="scientific">Oxalobacter vibrioformis</name>
    <dbReference type="NCBI Taxonomy" id="933080"/>
    <lineage>
        <taxon>Bacteria</taxon>
        <taxon>Pseudomonadati</taxon>
        <taxon>Pseudomonadota</taxon>
        <taxon>Betaproteobacteria</taxon>
        <taxon>Burkholderiales</taxon>
        <taxon>Oxalobacteraceae</taxon>
        <taxon>Oxalobacter</taxon>
    </lineage>
</organism>
<evidence type="ECO:0000313" key="3">
    <source>
        <dbReference type="EMBL" id="WAW10503.1"/>
    </source>
</evidence>
<keyword evidence="4" id="KW-1185">Reference proteome</keyword>
<dbReference type="Pfam" id="PF14302">
    <property type="entry name" value="DUF4377"/>
    <property type="match status" value="1"/>
</dbReference>
<reference evidence="3" key="1">
    <citation type="journal article" date="2022" name="Front. Microbiol.">
        <title>New perspectives on an old grouping: The genomic and phenotypic variability of Oxalobacter formigenes and the implications for calcium oxalate stone prevention.</title>
        <authorList>
            <person name="Chmiel J.A."/>
            <person name="Carr C."/>
            <person name="Stuivenberg G.A."/>
            <person name="Venema R."/>
            <person name="Chanyi R.M."/>
            <person name="Al K.F."/>
            <person name="Giguere D."/>
            <person name="Say H."/>
            <person name="Akouris P.P."/>
            <person name="Dominguez Romero S.A."/>
            <person name="Kwong A."/>
            <person name="Tai V."/>
            <person name="Koval S.F."/>
            <person name="Razvi H."/>
            <person name="Bjazevic J."/>
            <person name="Burton J.P."/>
        </authorList>
    </citation>
    <scope>NUCLEOTIDE SEQUENCE</scope>
    <source>
        <strain evidence="3">WoOx3</strain>
    </source>
</reference>
<proteinExistence type="predicted"/>
<accession>A0A9E9M0A8</accession>
<name>A0A9E9M0A8_9BURK</name>
<sequence length="243" mass="27187">MPAISDNATLTSHSWMLQDARNAQGMLITPLFVQASKPVQVDFNNGRFNISNTCNNMGGTYSLYENQMTFGAMHSTQKMCVDSRITALDYEVSKRLRGANTYSITPAEQPILTITTSDGDILKLTGVQTPATRYGSEGEIIFLEVAPQTTPCSHPQIPNKQCLQIRQVYYDSYGLKTGTPGQWQTFYQDIEGYSFQPGIRNLLRVKRYKITNPPADSADSAYVLDMVVESQVIKPRKQVKLPR</sequence>
<dbReference type="EMBL" id="CP098242">
    <property type="protein sequence ID" value="WAW10503.1"/>
    <property type="molecule type" value="Genomic_DNA"/>
</dbReference>
<evidence type="ECO:0000259" key="1">
    <source>
        <dbReference type="Pfam" id="PF03724"/>
    </source>
</evidence>
<dbReference type="InterPro" id="IPR053147">
    <property type="entry name" value="Hsp_HslJ-like"/>
</dbReference>
<gene>
    <name evidence="3" type="ORF">NB640_02260</name>
</gene>
<dbReference type="Proteomes" id="UP001156215">
    <property type="component" value="Chromosome"/>
</dbReference>
<dbReference type="KEGG" id="ovb:NB640_02260"/>